<evidence type="ECO:0000256" key="1">
    <source>
        <dbReference type="PIRSR" id="PIRSR613078-1"/>
    </source>
</evidence>
<accession>A0AA39XH90</accession>
<name>A0AA39XH90_9PEZI</name>
<dbReference type="EMBL" id="JAULSU010000001">
    <property type="protein sequence ID" value="KAK0633879.1"/>
    <property type="molecule type" value="Genomic_DNA"/>
</dbReference>
<organism evidence="3 4">
    <name type="scientific">Immersiella caudata</name>
    <dbReference type="NCBI Taxonomy" id="314043"/>
    <lineage>
        <taxon>Eukaryota</taxon>
        <taxon>Fungi</taxon>
        <taxon>Dikarya</taxon>
        <taxon>Ascomycota</taxon>
        <taxon>Pezizomycotina</taxon>
        <taxon>Sordariomycetes</taxon>
        <taxon>Sordariomycetidae</taxon>
        <taxon>Sordariales</taxon>
        <taxon>Lasiosphaeriaceae</taxon>
        <taxon>Immersiella</taxon>
    </lineage>
</organism>
<dbReference type="InterPro" id="IPR029033">
    <property type="entry name" value="His_PPase_superfam"/>
</dbReference>
<feature type="binding site" evidence="2">
    <location>
        <begin position="28"/>
        <end position="29"/>
    </location>
    <ligand>
        <name>substrate</name>
    </ligand>
</feature>
<evidence type="ECO:0000313" key="4">
    <source>
        <dbReference type="Proteomes" id="UP001175000"/>
    </source>
</evidence>
<feature type="active site" description="Tele-phosphohistidine intermediate" evidence="1">
    <location>
        <position position="16"/>
    </location>
</feature>
<dbReference type="SUPFAM" id="SSF53254">
    <property type="entry name" value="Phosphoglycerate mutase-like"/>
    <property type="match status" value="1"/>
</dbReference>
<evidence type="ECO:0000256" key="2">
    <source>
        <dbReference type="PIRSR" id="PIRSR613078-2"/>
    </source>
</evidence>
<keyword evidence="4" id="KW-1185">Reference proteome</keyword>
<dbReference type="InterPro" id="IPR050275">
    <property type="entry name" value="PGM_Phosphatase"/>
</dbReference>
<dbReference type="SMART" id="SM00855">
    <property type="entry name" value="PGAM"/>
    <property type="match status" value="1"/>
</dbReference>
<dbReference type="GO" id="GO:0046390">
    <property type="term" value="P:ribose phosphate biosynthetic process"/>
    <property type="evidence" value="ECO:0007669"/>
    <property type="project" value="TreeGrafter"/>
</dbReference>
<dbReference type="GO" id="GO:0050278">
    <property type="term" value="F:sedoheptulose-bisphosphatase activity"/>
    <property type="evidence" value="ECO:0007669"/>
    <property type="project" value="TreeGrafter"/>
</dbReference>
<feature type="binding site" evidence="2">
    <location>
        <begin position="103"/>
        <end position="106"/>
    </location>
    <ligand>
        <name>substrate</name>
    </ligand>
</feature>
<evidence type="ECO:0000313" key="3">
    <source>
        <dbReference type="EMBL" id="KAK0633879.1"/>
    </source>
</evidence>
<dbReference type="InterPro" id="IPR013078">
    <property type="entry name" value="His_Pase_superF_clade-1"/>
</dbReference>
<dbReference type="Proteomes" id="UP001175000">
    <property type="component" value="Unassembled WGS sequence"/>
</dbReference>
<dbReference type="Gene3D" id="3.40.50.1240">
    <property type="entry name" value="Phosphoglycerate mutase-like"/>
    <property type="match status" value="1"/>
</dbReference>
<dbReference type="CDD" id="cd07067">
    <property type="entry name" value="HP_PGM_like"/>
    <property type="match status" value="1"/>
</dbReference>
<feature type="active site" description="Proton donor/acceptor" evidence="1">
    <location>
        <position position="103"/>
    </location>
</feature>
<comment type="caution">
    <text evidence="3">The sequence shown here is derived from an EMBL/GenBank/DDBJ whole genome shotgun (WGS) entry which is preliminary data.</text>
</comment>
<reference evidence="3" key="1">
    <citation type="submission" date="2023-06" db="EMBL/GenBank/DDBJ databases">
        <title>Genome-scale phylogeny and comparative genomics of the fungal order Sordariales.</title>
        <authorList>
            <consortium name="Lawrence Berkeley National Laboratory"/>
            <person name="Hensen N."/>
            <person name="Bonometti L."/>
            <person name="Westerberg I."/>
            <person name="Brannstrom I.O."/>
            <person name="Guillou S."/>
            <person name="Cros-Aarteil S."/>
            <person name="Calhoun S."/>
            <person name="Haridas S."/>
            <person name="Kuo A."/>
            <person name="Mondo S."/>
            <person name="Pangilinan J."/>
            <person name="Riley R."/>
            <person name="Labutti K."/>
            <person name="Andreopoulos B."/>
            <person name="Lipzen A."/>
            <person name="Chen C."/>
            <person name="Yanf M."/>
            <person name="Daum C."/>
            <person name="Ng V."/>
            <person name="Clum A."/>
            <person name="Steindorff A."/>
            <person name="Ohm R."/>
            <person name="Martin F."/>
            <person name="Silar P."/>
            <person name="Natvig D."/>
            <person name="Lalanne C."/>
            <person name="Gautier V."/>
            <person name="Ament-Velasquez S.L."/>
            <person name="Kruys A."/>
            <person name="Hutchinson M.I."/>
            <person name="Powell A.J."/>
            <person name="Barry K."/>
            <person name="Miller A.N."/>
            <person name="Grigoriev I.V."/>
            <person name="Debuchy R."/>
            <person name="Gladieux P."/>
            <person name="Thoren M.H."/>
            <person name="Johannesson H."/>
        </authorList>
    </citation>
    <scope>NUCLEOTIDE SEQUENCE</scope>
    <source>
        <strain evidence="3">CBS 606.72</strain>
    </source>
</reference>
<proteinExistence type="predicted"/>
<feature type="binding site" evidence="2">
    <location>
        <position position="72"/>
    </location>
    <ligand>
        <name>substrate</name>
    </ligand>
</feature>
<gene>
    <name evidence="3" type="ORF">B0T14DRAFT_83482</name>
</gene>
<dbReference type="Pfam" id="PF00300">
    <property type="entry name" value="His_Phos_1"/>
    <property type="match status" value="1"/>
</dbReference>
<sequence>MADNEGLTPRVFIVRHGETEWAKLGRQTGKTDIELTPLGLKQVLTTASHLVGEEKLLDPAKLARIFVSPRKRAQQTLQGLLGFHLNTIQSNGIEVTTTEDVAEWDYGEYEGLRLPEIRARRKEKGLDEEGKVWNVWGDGCEGGEVKDQVKERLDRVIAAIREIQAPCMRGEKAADVLVVAHGVILRAFVMRWLGYPLEMPLNMMLAPGAVGVLSYKNNSVDEPAFHVGMALPVE</sequence>
<protein>
    <submittedName>
        <fullName evidence="3">Phosphoglycerate mutase</fullName>
    </submittedName>
</protein>
<dbReference type="AlphaFoldDB" id="A0AA39XH90"/>
<dbReference type="PANTHER" id="PTHR48100">
    <property type="entry name" value="BROAD-SPECIFICITY PHOSPHATASE YOR283W-RELATED"/>
    <property type="match status" value="1"/>
</dbReference>
<dbReference type="PANTHER" id="PTHR48100:SF15">
    <property type="entry name" value="SEDOHEPTULOSE 1,7-BISPHOSPHATASE"/>
    <property type="match status" value="1"/>
</dbReference>